<evidence type="ECO:0000313" key="3">
    <source>
        <dbReference type="EMBL" id="PDV98080.1"/>
    </source>
</evidence>
<keyword evidence="1" id="KW-1133">Transmembrane helix</keyword>
<keyword evidence="1" id="KW-0812">Transmembrane</keyword>
<dbReference type="SUPFAM" id="SSF53300">
    <property type="entry name" value="vWA-like"/>
    <property type="match status" value="1"/>
</dbReference>
<comment type="caution">
    <text evidence="3">The sequence shown here is derived from an EMBL/GenBank/DDBJ whole genome shotgun (WGS) entry which is preliminary data.</text>
</comment>
<sequence>MSLLAPLGLLALLTLPVILLLHMLRERRRRVVVPSLLLWQGLPQPQEAQRRRRLPLTLLLLLHLLAALLMALALAQPHWRFALFGQADHLAIVLDTSTSMAAPASNFGGSRLDTAREEARRLISSPTAPTRITLIEAGPQARLLDTANPESMPRLLMALDKLQAGGTGTDVAGALTLAEAALQGFPEARVVVLTDAALPETQAASLASRTTSVPVEWVTVGGPRANRAIVTLTARPRSSNGPVQVYARVVNYGNEPERTILRLFGDDQLLDAQVITLRPRGETELTWTVPRGLAILRAELDGNDDLPIDDVATLSLNQTRPVAVTIVSAQPEILQRALRAVPRLTVSTVTPTSYGRTLATVEPDLTIFDGFLPATWPAGGVLVINPPAGTPLLEVSTQQRQPVPGQLALRVTAAQPTLFEGVSLDSVEFGPVAVIQPPAWATTLLLRGDQPLMLRGRTGTSEIAVWAFDLERGNLTSRVAFPLLLTRTVRDLTPPALPGAILAGEALVVTPDPRTTRIELGRPDSSAEVFMVEPGSTQALDLALPGVYTLQEYANQQVLYTGQLAVNAGAPAESDLTPRTLPASVTPGLEQMLVEDETGQPLWPWLLGLVLVVLLFEWIYVHNRRRTPGESTA</sequence>
<dbReference type="InterPro" id="IPR002035">
    <property type="entry name" value="VWF_A"/>
</dbReference>
<dbReference type="InterPro" id="IPR036465">
    <property type="entry name" value="vWFA_dom_sf"/>
</dbReference>
<dbReference type="PANTHER" id="PTHR37464:SF1">
    <property type="entry name" value="BLL2463 PROTEIN"/>
    <property type="match status" value="1"/>
</dbReference>
<evidence type="ECO:0000256" key="1">
    <source>
        <dbReference type="SAM" id="Phobius"/>
    </source>
</evidence>
<reference evidence="3 4" key="1">
    <citation type="submission" date="2016-05" db="EMBL/GenBank/DDBJ databases">
        <authorList>
            <person name="Lavstsen T."/>
            <person name="Jespersen J.S."/>
        </authorList>
    </citation>
    <scope>NUCLEOTIDE SEQUENCE [LARGE SCALE GENOMIC DNA]</scope>
    <source>
        <strain evidence="3 4">B7-9</strain>
    </source>
</reference>
<gene>
    <name evidence="3" type="ORF">A9Q02_03095</name>
</gene>
<feature type="domain" description="VWFA" evidence="2">
    <location>
        <begin position="86"/>
        <end position="251"/>
    </location>
</feature>
<dbReference type="Gene3D" id="3.40.50.410">
    <property type="entry name" value="von Willebrand factor, type A domain"/>
    <property type="match status" value="1"/>
</dbReference>
<keyword evidence="1" id="KW-0472">Membrane</keyword>
<dbReference type="Pfam" id="PF07584">
    <property type="entry name" value="BatA"/>
    <property type="match status" value="1"/>
</dbReference>
<name>A0A2H3L0B1_9CHLR</name>
<dbReference type="CDD" id="cd00198">
    <property type="entry name" value="vWFA"/>
    <property type="match status" value="1"/>
</dbReference>
<dbReference type="AlphaFoldDB" id="A0A2H3L0B1"/>
<dbReference type="EMBL" id="LYXE01000110">
    <property type="protein sequence ID" value="PDV98080.1"/>
    <property type="molecule type" value="Genomic_DNA"/>
</dbReference>
<dbReference type="RefSeq" id="WP_097653805.1">
    <property type="nucleotide sequence ID" value="NZ_LYXE01000110.1"/>
</dbReference>
<proteinExistence type="predicted"/>
<keyword evidence="4" id="KW-1185">Reference proteome</keyword>
<organism evidence="3 4">
    <name type="scientific">Candidatus Chloroploca asiatica</name>
    <dbReference type="NCBI Taxonomy" id="1506545"/>
    <lineage>
        <taxon>Bacteria</taxon>
        <taxon>Bacillati</taxon>
        <taxon>Chloroflexota</taxon>
        <taxon>Chloroflexia</taxon>
        <taxon>Chloroflexales</taxon>
        <taxon>Chloroflexineae</taxon>
        <taxon>Oscillochloridaceae</taxon>
        <taxon>Candidatus Chloroploca</taxon>
    </lineage>
</organism>
<dbReference type="InterPro" id="IPR024163">
    <property type="entry name" value="Aerotolerance_reg_N"/>
</dbReference>
<protein>
    <recommendedName>
        <fullName evidence="2">VWFA domain-containing protein</fullName>
    </recommendedName>
</protein>
<feature type="transmembrane region" description="Helical" evidence="1">
    <location>
        <begin position="56"/>
        <end position="75"/>
    </location>
</feature>
<dbReference type="OrthoDB" id="139163at2"/>
<dbReference type="Pfam" id="PF13519">
    <property type="entry name" value="VWA_2"/>
    <property type="match status" value="1"/>
</dbReference>
<dbReference type="SMART" id="SM00327">
    <property type="entry name" value="VWA"/>
    <property type="match status" value="1"/>
</dbReference>
<feature type="transmembrane region" description="Helical" evidence="1">
    <location>
        <begin position="602"/>
        <end position="621"/>
    </location>
</feature>
<evidence type="ECO:0000259" key="2">
    <source>
        <dbReference type="SMART" id="SM00327"/>
    </source>
</evidence>
<dbReference type="Proteomes" id="UP000220922">
    <property type="component" value="Unassembled WGS sequence"/>
</dbReference>
<feature type="transmembrane region" description="Helical" evidence="1">
    <location>
        <begin position="6"/>
        <end position="24"/>
    </location>
</feature>
<accession>A0A2H3L0B1</accession>
<dbReference type="PANTHER" id="PTHR37464">
    <property type="entry name" value="BLL2463 PROTEIN"/>
    <property type="match status" value="1"/>
</dbReference>
<evidence type="ECO:0000313" key="4">
    <source>
        <dbReference type="Proteomes" id="UP000220922"/>
    </source>
</evidence>